<protein>
    <submittedName>
        <fullName evidence="2">Uncharacterized protein</fullName>
    </submittedName>
</protein>
<keyword evidence="1" id="KW-0472">Membrane</keyword>
<keyword evidence="3" id="KW-1185">Reference proteome</keyword>
<evidence type="ECO:0000313" key="2">
    <source>
        <dbReference type="EMBL" id="GHF98088.1"/>
    </source>
</evidence>
<dbReference type="RefSeq" id="WP_189771796.1">
    <property type="nucleotide sequence ID" value="NZ_BNCK01000006.1"/>
</dbReference>
<sequence>MSQDKAKELLESISQDRQDKIILEIESLKPWKYSWLLSLVIQSAFMFYITFYMPEDSIFVDPKFILVMLVILLFGSSNSDIKVHKRIDALLQLIDSQSSGQKNT</sequence>
<organism evidence="2 3">
    <name type="scientific">Thalassotalea marina</name>
    <dbReference type="NCBI Taxonomy" id="1673741"/>
    <lineage>
        <taxon>Bacteria</taxon>
        <taxon>Pseudomonadati</taxon>
        <taxon>Pseudomonadota</taxon>
        <taxon>Gammaproteobacteria</taxon>
        <taxon>Alteromonadales</taxon>
        <taxon>Colwelliaceae</taxon>
        <taxon>Thalassotalea</taxon>
    </lineage>
</organism>
<evidence type="ECO:0000313" key="3">
    <source>
        <dbReference type="Proteomes" id="UP000623842"/>
    </source>
</evidence>
<reference evidence="2" key="2">
    <citation type="submission" date="2020-09" db="EMBL/GenBank/DDBJ databases">
        <authorList>
            <person name="Sun Q."/>
            <person name="Kim S."/>
        </authorList>
    </citation>
    <scope>NUCLEOTIDE SEQUENCE</scope>
    <source>
        <strain evidence="2">KCTC 42731</strain>
    </source>
</reference>
<accession>A0A919EME2</accession>
<feature type="transmembrane region" description="Helical" evidence="1">
    <location>
        <begin position="58"/>
        <end position="76"/>
    </location>
</feature>
<gene>
    <name evidence="2" type="ORF">GCM10017161_28130</name>
</gene>
<keyword evidence="1" id="KW-0812">Transmembrane</keyword>
<comment type="caution">
    <text evidence="2">The sequence shown here is derived from an EMBL/GenBank/DDBJ whole genome shotgun (WGS) entry which is preliminary data.</text>
</comment>
<dbReference type="EMBL" id="BNCK01000006">
    <property type="protein sequence ID" value="GHF98088.1"/>
    <property type="molecule type" value="Genomic_DNA"/>
</dbReference>
<keyword evidence="1" id="KW-1133">Transmembrane helix</keyword>
<evidence type="ECO:0000256" key="1">
    <source>
        <dbReference type="SAM" id="Phobius"/>
    </source>
</evidence>
<dbReference type="Proteomes" id="UP000623842">
    <property type="component" value="Unassembled WGS sequence"/>
</dbReference>
<dbReference type="AlphaFoldDB" id="A0A919EME2"/>
<feature type="transmembrane region" description="Helical" evidence="1">
    <location>
        <begin position="33"/>
        <end position="52"/>
    </location>
</feature>
<reference evidence="2" key="1">
    <citation type="journal article" date="2014" name="Int. J. Syst. Evol. Microbiol.">
        <title>Complete genome sequence of Corynebacterium casei LMG S-19264T (=DSM 44701T), isolated from a smear-ripened cheese.</title>
        <authorList>
            <consortium name="US DOE Joint Genome Institute (JGI-PGF)"/>
            <person name="Walter F."/>
            <person name="Albersmeier A."/>
            <person name="Kalinowski J."/>
            <person name="Ruckert C."/>
        </authorList>
    </citation>
    <scope>NUCLEOTIDE SEQUENCE</scope>
    <source>
        <strain evidence="2">KCTC 42731</strain>
    </source>
</reference>
<proteinExistence type="predicted"/>
<name>A0A919EME2_9GAMM</name>